<sequence length="40" mass="4708">MKYKAEKKQSKQGKWQLCSRLSYANNVMIELSNGKRANFK</sequence>
<dbReference type="AlphaFoldDB" id="A0A563VR75"/>
<evidence type="ECO:0000313" key="2">
    <source>
        <dbReference type="Proteomes" id="UP000320055"/>
    </source>
</evidence>
<dbReference type="EMBL" id="CAACVJ010000141">
    <property type="protein sequence ID" value="VEP13890.1"/>
    <property type="molecule type" value="Genomic_DNA"/>
</dbReference>
<organism evidence="1 2">
    <name type="scientific">Hyella patelloides LEGE 07179</name>
    <dbReference type="NCBI Taxonomy" id="945734"/>
    <lineage>
        <taxon>Bacteria</taxon>
        <taxon>Bacillati</taxon>
        <taxon>Cyanobacteriota</taxon>
        <taxon>Cyanophyceae</taxon>
        <taxon>Pleurocapsales</taxon>
        <taxon>Hyellaceae</taxon>
        <taxon>Hyella</taxon>
    </lineage>
</organism>
<keyword evidence="2" id="KW-1185">Reference proteome</keyword>
<name>A0A563VR75_9CYAN</name>
<protein>
    <submittedName>
        <fullName evidence="1">Uncharacterized protein</fullName>
    </submittedName>
</protein>
<dbReference type="Proteomes" id="UP000320055">
    <property type="component" value="Unassembled WGS sequence"/>
</dbReference>
<evidence type="ECO:0000313" key="1">
    <source>
        <dbReference type="EMBL" id="VEP13890.1"/>
    </source>
</evidence>
<reference evidence="1 2" key="1">
    <citation type="submission" date="2019-01" db="EMBL/GenBank/DDBJ databases">
        <authorList>
            <person name="Brito A."/>
        </authorList>
    </citation>
    <scope>NUCLEOTIDE SEQUENCE [LARGE SCALE GENOMIC DNA]</scope>
    <source>
        <strain evidence="1">1</strain>
    </source>
</reference>
<proteinExistence type="predicted"/>
<accession>A0A563VR75</accession>
<gene>
    <name evidence="1" type="ORF">H1P_2250008</name>
</gene>